<dbReference type="Proteomes" id="UP000624244">
    <property type="component" value="Unassembled WGS sequence"/>
</dbReference>
<reference evidence="1" key="1">
    <citation type="submission" date="2019-11" db="EMBL/GenBank/DDBJ databases">
        <title>Bipolaris sorokiniana Genome sequencing.</title>
        <authorList>
            <person name="Wang H."/>
        </authorList>
    </citation>
    <scope>NUCLEOTIDE SEQUENCE</scope>
</reference>
<organism evidence="1 2">
    <name type="scientific">Cochliobolus sativus</name>
    <name type="common">Common root rot and spot blotch fungus</name>
    <name type="synonym">Bipolaris sorokiniana</name>
    <dbReference type="NCBI Taxonomy" id="45130"/>
    <lineage>
        <taxon>Eukaryota</taxon>
        <taxon>Fungi</taxon>
        <taxon>Dikarya</taxon>
        <taxon>Ascomycota</taxon>
        <taxon>Pezizomycotina</taxon>
        <taxon>Dothideomycetes</taxon>
        <taxon>Pleosporomycetidae</taxon>
        <taxon>Pleosporales</taxon>
        <taxon>Pleosporineae</taxon>
        <taxon>Pleosporaceae</taxon>
        <taxon>Bipolaris</taxon>
    </lineage>
</organism>
<accession>A0A8H5Z733</accession>
<gene>
    <name evidence="1" type="ORF">GGP41_007685</name>
</gene>
<dbReference type="AlphaFoldDB" id="A0A8H5Z733"/>
<comment type="caution">
    <text evidence="1">The sequence shown here is derived from an EMBL/GenBank/DDBJ whole genome shotgun (WGS) entry which is preliminary data.</text>
</comment>
<proteinExistence type="predicted"/>
<evidence type="ECO:0000313" key="2">
    <source>
        <dbReference type="Proteomes" id="UP000624244"/>
    </source>
</evidence>
<dbReference type="EMBL" id="WNKQ01000022">
    <property type="protein sequence ID" value="KAF5844691.1"/>
    <property type="molecule type" value="Genomic_DNA"/>
</dbReference>
<evidence type="ECO:0000313" key="1">
    <source>
        <dbReference type="EMBL" id="KAF5844691.1"/>
    </source>
</evidence>
<sequence>MTCMADGCWGRDGSWCVDNVACVYSGVDQILSRYMDVYLVKTATHWLRTASTRGLKTGQGMDARCIECRLTPSEAIMGDICVTARPGYGRQLQEFQAPASAAL</sequence>
<name>A0A8H5Z733_COCSA</name>
<protein>
    <submittedName>
        <fullName evidence="1">Uncharacterized protein</fullName>
    </submittedName>
</protein>